<name>A0AAV7VNT1_PLEWA</name>
<reference evidence="1" key="1">
    <citation type="journal article" date="2022" name="bioRxiv">
        <title>Sequencing and chromosome-scale assembly of the giantPleurodeles waltlgenome.</title>
        <authorList>
            <person name="Brown T."/>
            <person name="Elewa A."/>
            <person name="Iarovenko S."/>
            <person name="Subramanian E."/>
            <person name="Araus A.J."/>
            <person name="Petzold A."/>
            <person name="Susuki M."/>
            <person name="Suzuki K.-i.T."/>
            <person name="Hayashi T."/>
            <person name="Toyoda A."/>
            <person name="Oliveira C."/>
            <person name="Osipova E."/>
            <person name="Leigh N.D."/>
            <person name="Simon A."/>
            <person name="Yun M.H."/>
        </authorList>
    </citation>
    <scope>NUCLEOTIDE SEQUENCE</scope>
    <source>
        <strain evidence="1">20211129_DDA</strain>
        <tissue evidence="1">Liver</tissue>
    </source>
</reference>
<dbReference type="Gene3D" id="1.10.238.10">
    <property type="entry name" value="EF-hand"/>
    <property type="match status" value="1"/>
</dbReference>
<keyword evidence="2" id="KW-1185">Reference proteome</keyword>
<protein>
    <submittedName>
        <fullName evidence="1">Uncharacterized protein</fullName>
    </submittedName>
</protein>
<feature type="non-terminal residue" evidence="1">
    <location>
        <position position="54"/>
    </location>
</feature>
<gene>
    <name evidence="1" type="ORF">NDU88_005648</name>
</gene>
<dbReference type="EMBL" id="JANPWB010000003">
    <property type="protein sequence ID" value="KAJ1201842.1"/>
    <property type="molecule type" value="Genomic_DNA"/>
</dbReference>
<accession>A0AAV7VNT1</accession>
<feature type="non-terminal residue" evidence="1">
    <location>
        <position position="1"/>
    </location>
</feature>
<dbReference type="AlphaFoldDB" id="A0AAV7VNT1"/>
<comment type="caution">
    <text evidence="1">The sequence shown here is derived from an EMBL/GenBank/DDBJ whole genome shotgun (WGS) entry which is preliminary data.</text>
</comment>
<organism evidence="1 2">
    <name type="scientific">Pleurodeles waltl</name>
    <name type="common">Iberian ribbed newt</name>
    <dbReference type="NCBI Taxonomy" id="8319"/>
    <lineage>
        <taxon>Eukaryota</taxon>
        <taxon>Metazoa</taxon>
        <taxon>Chordata</taxon>
        <taxon>Craniata</taxon>
        <taxon>Vertebrata</taxon>
        <taxon>Euteleostomi</taxon>
        <taxon>Amphibia</taxon>
        <taxon>Batrachia</taxon>
        <taxon>Caudata</taxon>
        <taxon>Salamandroidea</taxon>
        <taxon>Salamandridae</taxon>
        <taxon>Pleurodelinae</taxon>
        <taxon>Pleurodeles</taxon>
    </lineage>
</organism>
<sequence>NGYIEGKELDDFFGHLLKKLGTSNAVTKEKVQKVKERFMSAYDVTADGRLQIHE</sequence>
<evidence type="ECO:0000313" key="2">
    <source>
        <dbReference type="Proteomes" id="UP001066276"/>
    </source>
</evidence>
<evidence type="ECO:0000313" key="1">
    <source>
        <dbReference type="EMBL" id="KAJ1201842.1"/>
    </source>
</evidence>
<dbReference type="SUPFAM" id="SSF47473">
    <property type="entry name" value="EF-hand"/>
    <property type="match status" value="1"/>
</dbReference>
<dbReference type="InterPro" id="IPR011992">
    <property type="entry name" value="EF-hand-dom_pair"/>
</dbReference>
<proteinExistence type="predicted"/>
<dbReference type="Proteomes" id="UP001066276">
    <property type="component" value="Chromosome 2_1"/>
</dbReference>